<organism evidence="1 2">
    <name type="scientific">Tigriopus californicus</name>
    <name type="common">Marine copepod</name>
    <dbReference type="NCBI Taxonomy" id="6832"/>
    <lineage>
        <taxon>Eukaryota</taxon>
        <taxon>Metazoa</taxon>
        <taxon>Ecdysozoa</taxon>
        <taxon>Arthropoda</taxon>
        <taxon>Crustacea</taxon>
        <taxon>Multicrustacea</taxon>
        <taxon>Hexanauplia</taxon>
        <taxon>Copepoda</taxon>
        <taxon>Harpacticoida</taxon>
        <taxon>Harpacticidae</taxon>
        <taxon>Tigriopus</taxon>
    </lineage>
</organism>
<proteinExistence type="predicted"/>
<keyword evidence="2" id="KW-1185">Reference proteome</keyword>
<dbReference type="EMBL" id="VCGU01000005">
    <property type="protein sequence ID" value="TRY74570.1"/>
    <property type="molecule type" value="Genomic_DNA"/>
</dbReference>
<dbReference type="AlphaFoldDB" id="A0A553PA61"/>
<evidence type="ECO:0000313" key="2">
    <source>
        <dbReference type="Proteomes" id="UP000318571"/>
    </source>
</evidence>
<sequence length="75" mass="8448">MECVSVPMPPVFYSFSASRNETGLAAQEAVRTPRGTLEPRTSAQELYFDHGKEYLARHVEFDLVPLGPRHQSDIL</sequence>
<name>A0A553PA61_TIGCA</name>
<comment type="caution">
    <text evidence="1">The sequence shown here is derived from an EMBL/GenBank/DDBJ whole genome shotgun (WGS) entry which is preliminary data.</text>
</comment>
<reference evidence="1 2" key="1">
    <citation type="journal article" date="2018" name="Nat. Ecol. Evol.">
        <title>Genomic signatures of mitonuclear coevolution across populations of Tigriopus californicus.</title>
        <authorList>
            <person name="Barreto F.S."/>
            <person name="Watson E.T."/>
            <person name="Lima T.G."/>
            <person name="Willett C.S."/>
            <person name="Edmands S."/>
            <person name="Li W."/>
            <person name="Burton R.S."/>
        </authorList>
    </citation>
    <scope>NUCLEOTIDE SEQUENCE [LARGE SCALE GENOMIC DNA]</scope>
    <source>
        <strain evidence="1 2">San Diego</strain>
    </source>
</reference>
<protein>
    <submittedName>
        <fullName evidence="1">Uncharacterized protein</fullName>
    </submittedName>
</protein>
<evidence type="ECO:0000313" key="1">
    <source>
        <dbReference type="EMBL" id="TRY74570.1"/>
    </source>
</evidence>
<dbReference type="Proteomes" id="UP000318571">
    <property type="component" value="Chromosome 2"/>
</dbReference>
<accession>A0A553PA61</accession>
<gene>
    <name evidence="1" type="ORF">TCAL_15676</name>
</gene>